<proteinExistence type="predicted"/>
<evidence type="ECO:0000313" key="3">
    <source>
        <dbReference type="Proteomes" id="UP001139031"/>
    </source>
</evidence>
<accession>A0ABS7U047</accession>
<dbReference type="CDD" id="cd05400">
    <property type="entry name" value="NT_2-5OAS_ClassI-CCAase"/>
    <property type="match status" value="1"/>
</dbReference>
<comment type="caution">
    <text evidence="2">The sequence shown here is derived from an EMBL/GenBank/DDBJ whole genome shotgun (WGS) entry which is preliminary data.</text>
</comment>
<protein>
    <submittedName>
        <fullName evidence="2">Nucleotidyltransferase</fullName>
    </submittedName>
</protein>
<dbReference type="SUPFAM" id="SSF81301">
    <property type="entry name" value="Nucleotidyltransferase"/>
    <property type="match status" value="1"/>
</dbReference>
<dbReference type="InterPro" id="IPR043519">
    <property type="entry name" value="NT_sf"/>
</dbReference>
<dbReference type="EMBL" id="JAIRAU010000044">
    <property type="protein sequence ID" value="MBZ5713786.1"/>
    <property type="molecule type" value="Genomic_DNA"/>
</dbReference>
<keyword evidence="3" id="KW-1185">Reference proteome</keyword>
<gene>
    <name evidence="2" type="ORF">K7C98_31540</name>
</gene>
<dbReference type="Gene3D" id="3.30.460.10">
    <property type="entry name" value="Beta Polymerase, domain 2"/>
    <property type="match status" value="1"/>
</dbReference>
<dbReference type="NCBIfam" id="NF041116">
    <property type="entry name" value="CBASS_cyclase_a"/>
    <property type="match status" value="1"/>
</dbReference>
<dbReference type="InterPro" id="IPR006116">
    <property type="entry name" value="NT_2-5OAS_ClassI-CCAase"/>
</dbReference>
<keyword evidence="1" id="KW-0051">Antiviral defense</keyword>
<dbReference type="InterPro" id="IPR053445">
    <property type="entry name" value="CBASS_cN_synthase"/>
</dbReference>
<dbReference type="Pfam" id="PF18144">
    <property type="entry name" value="SMODS"/>
    <property type="match status" value="1"/>
</dbReference>
<reference evidence="2" key="1">
    <citation type="submission" date="2021-08" db="EMBL/GenBank/DDBJ databases">
        <authorList>
            <person name="Stevens D.C."/>
        </authorList>
    </citation>
    <scope>NUCLEOTIDE SEQUENCE</scope>
    <source>
        <strain evidence="2">DSM 53165</strain>
    </source>
</reference>
<organism evidence="2 3">
    <name type="scientific">Nannocystis pusilla</name>
    <dbReference type="NCBI Taxonomy" id="889268"/>
    <lineage>
        <taxon>Bacteria</taxon>
        <taxon>Pseudomonadati</taxon>
        <taxon>Myxococcota</taxon>
        <taxon>Polyangia</taxon>
        <taxon>Nannocystales</taxon>
        <taxon>Nannocystaceae</taxon>
        <taxon>Nannocystis</taxon>
    </lineage>
</organism>
<sequence length="344" mass="39820">MKQLSSKSPSHRRLSTFVDWIRTPGEREERIKAQADEVRRRLRGKAESDKLVIRSMPFSGSYEKGTGLRRHMHGDAEIEGQDVDIAIVVDPDSIPEDEDRGHLIERFLGYFRASYPDTEASATRSSVRVTFVGSKINFDLVPMLAVSGTDREQLLFRSNGERRRTSIQDHIEFVRRRNRRSNDLPGRVKFNECVRLVKWWRHYREGDAHSIEEVPSILIDLLCAKAFDQCGVAETYTETLGQWFTRMADLAHRKRRVAFDDFGPASARTDDDRQWALLDPVNPDNNVLPMAWNNLQITELADWVATARDQWSEVESFERTGEHEKSRKVLIELFGNPFRHHGEL</sequence>
<dbReference type="RefSeq" id="WP_224195522.1">
    <property type="nucleotide sequence ID" value="NZ_JAIRAU010000044.1"/>
</dbReference>
<dbReference type="Proteomes" id="UP001139031">
    <property type="component" value="Unassembled WGS sequence"/>
</dbReference>
<evidence type="ECO:0000313" key="2">
    <source>
        <dbReference type="EMBL" id="MBZ5713786.1"/>
    </source>
</evidence>
<evidence type="ECO:0000256" key="1">
    <source>
        <dbReference type="ARBA" id="ARBA00023118"/>
    </source>
</evidence>
<name>A0ABS7U047_9BACT</name>